<dbReference type="OrthoDB" id="9800680at2"/>
<evidence type="ECO:0000256" key="4">
    <source>
        <dbReference type="ARBA" id="ARBA00019595"/>
    </source>
</evidence>
<evidence type="ECO:0000256" key="2">
    <source>
        <dbReference type="ARBA" id="ARBA00001997"/>
    </source>
</evidence>
<keyword evidence="10" id="KW-1185">Reference proteome</keyword>
<dbReference type="EMBL" id="FWZT01000029">
    <property type="protein sequence ID" value="SMF75444.1"/>
    <property type="molecule type" value="Genomic_DNA"/>
</dbReference>
<evidence type="ECO:0000256" key="1">
    <source>
        <dbReference type="ARBA" id="ARBA00001298"/>
    </source>
</evidence>
<dbReference type="PANTHER" id="PTHR21047">
    <property type="entry name" value="DTDP-6-DEOXY-D-GLUCOSE-3,5 EPIMERASE"/>
    <property type="match status" value="1"/>
</dbReference>
<dbReference type="GO" id="GO:0008830">
    <property type="term" value="F:dTDP-4-dehydrorhamnose 3,5-epimerase activity"/>
    <property type="evidence" value="ECO:0007669"/>
    <property type="project" value="UniProtKB-EC"/>
</dbReference>
<evidence type="ECO:0000256" key="3">
    <source>
        <dbReference type="ARBA" id="ARBA00012098"/>
    </source>
</evidence>
<comment type="catalytic activity">
    <reaction evidence="1">
        <text>dTDP-4-dehydro-6-deoxy-alpha-D-glucose = dTDP-4-dehydro-beta-L-rhamnose</text>
        <dbReference type="Rhea" id="RHEA:16969"/>
        <dbReference type="ChEBI" id="CHEBI:57649"/>
        <dbReference type="ChEBI" id="CHEBI:62830"/>
        <dbReference type="EC" id="5.1.3.13"/>
    </reaction>
</comment>
<evidence type="ECO:0000256" key="6">
    <source>
        <dbReference type="ARBA" id="ARBA00031424"/>
    </source>
</evidence>
<name>A0A1Y6CMW7_9BACT</name>
<reference evidence="10" key="1">
    <citation type="submission" date="2017-04" db="EMBL/GenBank/DDBJ databases">
        <authorList>
            <person name="Varghese N."/>
            <person name="Submissions S."/>
        </authorList>
    </citation>
    <scope>NUCLEOTIDE SEQUENCE [LARGE SCALE GENOMIC DNA]</scope>
    <source>
        <strain evidence="10">RKEM611</strain>
    </source>
</reference>
<dbReference type="InterPro" id="IPR000888">
    <property type="entry name" value="RmlC-like"/>
</dbReference>
<dbReference type="InterPro" id="IPR014710">
    <property type="entry name" value="RmlC-like_jellyroll"/>
</dbReference>
<dbReference type="InterPro" id="IPR011051">
    <property type="entry name" value="RmlC_Cupin_sf"/>
</dbReference>
<dbReference type="Proteomes" id="UP000192907">
    <property type="component" value="Unassembled WGS sequence"/>
</dbReference>
<dbReference type="Pfam" id="PF00908">
    <property type="entry name" value="dTDP_sugar_isom"/>
    <property type="match status" value="1"/>
</dbReference>
<dbReference type="EC" id="5.1.3.13" evidence="3"/>
<proteinExistence type="predicted"/>
<dbReference type="GO" id="GO:0005829">
    <property type="term" value="C:cytosol"/>
    <property type="evidence" value="ECO:0007669"/>
    <property type="project" value="TreeGrafter"/>
</dbReference>
<accession>A0A1Y6CMW7</accession>
<gene>
    <name evidence="9" type="ORF">SAMN06296036_12929</name>
</gene>
<comment type="function">
    <text evidence="2">Catalyzes the epimerization of the C3' and C5'positions of dTDP-6-deoxy-D-xylo-4-hexulose, forming dTDP-6-deoxy-L-lyxo-4-hexulose.</text>
</comment>
<dbReference type="PANTHER" id="PTHR21047:SF2">
    <property type="entry name" value="THYMIDINE DIPHOSPHO-4-KETO-RHAMNOSE 3,5-EPIMERASE"/>
    <property type="match status" value="1"/>
</dbReference>
<organism evidence="9 10">
    <name type="scientific">Pseudobacteriovorax antillogorgiicola</name>
    <dbReference type="NCBI Taxonomy" id="1513793"/>
    <lineage>
        <taxon>Bacteria</taxon>
        <taxon>Pseudomonadati</taxon>
        <taxon>Bdellovibrionota</taxon>
        <taxon>Oligoflexia</taxon>
        <taxon>Oligoflexales</taxon>
        <taxon>Pseudobacteriovoracaceae</taxon>
        <taxon>Pseudobacteriovorax</taxon>
    </lineage>
</organism>
<dbReference type="Gene3D" id="2.60.120.10">
    <property type="entry name" value="Jelly Rolls"/>
    <property type="match status" value="1"/>
</dbReference>
<evidence type="ECO:0000256" key="7">
    <source>
        <dbReference type="ARBA" id="ARBA00033311"/>
    </source>
</evidence>
<dbReference type="GO" id="GO:0000271">
    <property type="term" value="P:polysaccharide biosynthetic process"/>
    <property type="evidence" value="ECO:0007669"/>
    <property type="project" value="TreeGrafter"/>
</dbReference>
<dbReference type="RefSeq" id="WP_132324784.1">
    <property type="nucleotide sequence ID" value="NZ_FWZT01000029.1"/>
</dbReference>
<protein>
    <recommendedName>
        <fullName evidence="4">dTDP-4-dehydrorhamnose 3,5-epimerase</fullName>
        <ecNumber evidence="3">5.1.3.13</ecNumber>
    </recommendedName>
    <alternativeName>
        <fullName evidence="6">Thymidine diphospho-4-keto-rhamnose 3,5-epimerase</fullName>
    </alternativeName>
    <alternativeName>
        <fullName evidence="5">dTDP-4-keto-6-deoxyglucose 3,5-epimerase</fullName>
    </alternativeName>
    <alternativeName>
        <fullName evidence="7">dTDP-6-deoxy-D-xylo-4-hexulose 3,5-epimerase</fullName>
    </alternativeName>
</protein>
<evidence type="ECO:0000313" key="10">
    <source>
        <dbReference type="Proteomes" id="UP000192907"/>
    </source>
</evidence>
<dbReference type="STRING" id="1513793.SAMN06296036_12929"/>
<feature type="site" description="Participates in a stacking interaction with the thymidine ring of dTDP-4-oxo-6-deoxyglucose" evidence="8">
    <location>
        <position position="126"/>
    </location>
</feature>
<evidence type="ECO:0000256" key="5">
    <source>
        <dbReference type="ARBA" id="ARBA00029758"/>
    </source>
</evidence>
<sequence length="148" mass="17050">MIEGVKIVDKRVIRDERGAVLHMLRRDSEDYHSDFGEIYFSKIRQGIVKGWKKHLINIQRLVVPVGEVKFVLFDTRKESKTFNEVLTICLSEDNYKMLVIPPNITYAFQGISTGESLVANCSNKVFEQGESETIPVESNLIPYRWKGI</sequence>
<dbReference type="AlphaFoldDB" id="A0A1Y6CMW7"/>
<evidence type="ECO:0000313" key="9">
    <source>
        <dbReference type="EMBL" id="SMF75444.1"/>
    </source>
</evidence>
<dbReference type="SUPFAM" id="SSF51182">
    <property type="entry name" value="RmlC-like cupins"/>
    <property type="match status" value="1"/>
</dbReference>
<evidence type="ECO:0000256" key="8">
    <source>
        <dbReference type="PIRSR" id="PIRSR600888-3"/>
    </source>
</evidence>